<dbReference type="InterPro" id="IPR022742">
    <property type="entry name" value="Hydrolase_4"/>
</dbReference>
<evidence type="ECO:0000313" key="3">
    <source>
        <dbReference type="Proteomes" id="UP001589854"/>
    </source>
</evidence>
<dbReference type="InterPro" id="IPR053145">
    <property type="entry name" value="AB_hydrolase_Est10"/>
</dbReference>
<feature type="domain" description="Serine aminopeptidase S33" evidence="1">
    <location>
        <begin position="55"/>
        <end position="275"/>
    </location>
</feature>
<dbReference type="GO" id="GO:0016787">
    <property type="term" value="F:hydrolase activity"/>
    <property type="evidence" value="ECO:0007669"/>
    <property type="project" value="UniProtKB-KW"/>
</dbReference>
<gene>
    <name evidence="2" type="ORF">ACFFIX_18635</name>
</gene>
<evidence type="ECO:0000313" key="2">
    <source>
        <dbReference type="EMBL" id="MFC0273421.1"/>
    </source>
</evidence>
<dbReference type="RefSeq" id="WP_378936696.1">
    <property type="nucleotide sequence ID" value="NZ_JBHLVO010000020.1"/>
</dbReference>
<sequence>MNHEFREEIIQVNGEFPLEGTLTIPTGPEKKHPAVLIIPGTGKSDRDGNLRKFKMNLYKDLADSISKLGFVTLRYDKRGTHKSKGKYVETGFWDLVDDAQQAVHYLKTHPEVDSEKVIILGHSEGCIIAPAVSTRLPVAGLVLIAGVGEPFKTAIPRQFQQVLKEINDMKGSKGKLLRFMIKLQNPEKRNEKFIKKVLSSTTPSIKLFGLIPVNAKWYREHFAYDVMQELSNVKCPTIAITGSKDIQVIPEHAQKLAEAVQGQAEWHIVPNMNHVLRKYPKNHTMLNLMKEYKSIQKQLIDADLISIVSHWLSEHYLYEETIQEENVR</sequence>
<comment type="caution">
    <text evidence="2">The sequence shown here is derived from an EMBL/GenBank/DDBJ whole genome shotgun (WGS) entry which is preliminary data.</text>
</comment>
<reference evidence="2 3" key="1">
    <citation type="submission" date="2024-09" db="EMBL/GenBank/DDBJ databases">
        <authorList>
            <person name="Sun Q."/>
            <person name="Mori K."/>
        </authorList>
    </citation>
    <scope>NUCLEOTIDE SEQUENCE [LARGE SCALE GENOMIC DNA]</scope>
    <source>
        <strain evidence="2 3">CCM 7228</strain>
    </source>
</reference>
<dbReference type="EMBL" id="JBHLVO010000020">
    <property type="protein sequence ID" value="MFC0273421.1"/>
    <property type="molecule type" value="Genomic_DNA"/>
</dbReference>
<name>A0ABV6GIB0_9BACI</name>
<keyword evidence="3" id="KW-1185">Reference proteome</keyword>
<evidence type="ECO:0000259" key="1">
    <source>
        <dbReference type="Pfam" id="PF12146"/>
    </source>
</evidence>
<keyword evidence="2" id="KW-0378">Hydrolase</keyword>
<dbReference type="PANTHER" id="PTHR43265">
    <property type="entry name" value="ESTERASE ESTD"/>
    <property type="match status" value="1"/>
</dbReference>
<dbReference type="Proteomes" id="UP001589854">
    <property type="component" value="Unassembled WGS sequence"/>
</dbReference>
<organism evidence="2 3">
    <name type="scientific">Metabacillus herbersteinensis</name>
    <dbReference type="NCBI Taxonomy" id="283816"/>
    <lineage>
        <taxon>Bacteria</taxon>
        <taxon>Bacillati</taxon>
        <taxon>Bacillota</taxon>
        <taxon>Bacilli</taxon>
        <taxon>Bacillales</taxon>
        <taxon>Bacillaceae</taxon>
        <taxon>Metabacillus</taxon>
    </lineage>
</organism>
<dbReference type="PANTHER" id="PTHR43265:SF1">
    <property type="entry name" value="ESTERASE ESTD"/>
    <property type="match status" value="1"/>
</dbReference>
<accession>A0ABV6GIB0</accession>
<dbReference type="Pfam" id="PF12146">
    <property type="entry name" value="Hydrolase_4"/>
    <property type="match status" value="1"/>
</dbReference>
<proteinExistence type="predicted"/>
<protein>
    <submittedName>
        <fullName evidence="2">Alpha/beta hydrolase</fullName>
    </submittedName>
</protein>
<dbReference type="InterPro" id="IPR029058">
    <property type="entry name" value="AB_hydrolase_fold"/>
</dbReference>
<dbReference type="SUPFAM" id="SSF53474">
    <property type="entry name" value="alpha/beta-Hydrolases"/>
    <property type="match status" value="1"/>
</dbReference>
<dbReference type="Gene3D" id="3.40.50.1820">
    <property type="entry name" value="alpha/beta hydrolase"/>
    <property type="match status" value="1"/>
</dbReference>